<dbReference type="GO" id="GO:0030246">
    <property type="term" value="F:carbohydrate binding"/>
    <property type="evidence" value="ECO:0007669"/>
    <property type="project" value="InterPro"/>
</dbReference>
<dbReference type="InterPro" id="IPR011682">
    <property type="entry name" value="Glyco_hydro_38_C"/>
</dbReference>
<dbReference type="Pfam" id="PF01074">
    <property type="entry name" value="Glyco_hydro_38N"/>
    <property type="match status" value="1"/>
</dbReference>
<evidence type="ECO:0000256" key="3">
    <source>
        <dbReference type="ARBA" id="ARBA00022801"/>
    </source>
</evidence>
<dbReference type="InterPro" id="IPR011330">
    <property type="entry name" value="Glyco_hydro/deAcase_b/a-brl"/>
</dbReference>
<dbReference type="SMART" id="SM00872">
    <property type="entry name" value="Alpha-mann_mid"/>
    <property type="match status" value="1"/>
</dbReference>
<dbReference type="InterPro" id="IPR015341">
    <property type="entry name" value="Glyco_hydro_38_cen"/>
</dbReference>
<dbReference type="GO" id="GO:0004559">
    <property type="term" value="F:alpha-mannosidase activity"/>
    <property type="evidence" value="ECO:0007669"/>
    <property type="project" value="InterPro"/>
</dbReference>
<dbReference type="SUPFAM" id="SSF74650">
    <property type="entry name" value="Galactose mutarotase-like"/>
    <property type="match status" value="1"/>
</dbReference>
<dbReference type="FunFam" id="2.70.98.30:FF:000010">
    <property type="entry name" value="Cytosolic alpha-mannosidase"/>
    <property type="match status" value="1"/>
</dbReference>
<dbReference type="GO" id="GO:0006013">
    <property type="term" value="P:mannose metabolic process"/>
    <property type="evidence" value="ECO:0007669"/>
    <property type="project" value="InterPro"/>
</dbReference>
<dbReference type="InterPro" id="IPR027291">
    <property type="entry name" value="Glyco_hydro_38_N_sf"/>
</dbReference>
<keyword evidence="2" id="KW-0479">Metal-binding</keyword>
<dbReference type="FunFam" id="3.20.110.10:FF:000002">
    <property type="entry name" value="alpha-mannosidase 2C1 isoform X1"/>
    <property type="match status" value="1"/>
</dbReference>
<dbReference type="FunFam" id="1.20.1270.50:FF:000004">
    <property type="entry name" value="alpha-mannosidase 2C1 isoform X1"/>
    <property type="match status" value="1"/>
</dbReference>
<dbReference type="InterPro" id="IPR011013">
    <property type="entry name" value="Gal_mutarotase_sf_dom"/>
</dbReference>
<keyword evidence="7" id="KW-1185">Reference proteome</keyword>
<dbReference type="Gene3D" id="3.20.110.10">
    <property type="entry name" value="Glycoside hydrolase 38, N terminal domain"/>
    <property type="match status" value="1"/>
</dbReference>
<dbReference type="GO" id="GO:0009313">
    <property type="term" value="P:oligosaccharide catabolic process"/>
    <property type="evidence" value="ECO:0007669"/>
    <property type="project" value="TreeGrafter"/>
</dbReference>
<keyword evidence="3" id="KW-0378">Hydrolase</keyword>
<dbReference type="Pfam" id="PF07748">
    <property type="entry name" value="Glyco_hydro_38C"/>
    <property type="match status" value="1"/>
</dbReference>
<evidence type="ECO:0000256" key="1">
    <source>
        <dbReference type="ARBA" id="ARBA00009792"/>
    </source>
</evidence>
<dbReference type="Pfam" id="PF17677">
    <property type="entry name" value="Glyco_hydro38C2"/>
    <property type="match status" value="1"/>
</dbReference>
<comment type="similarity">
    <text evidence="1">Belongs to the glycosyl hydrolase 38 family.</text>
</comment>
<dbReference type="InterPro" id="IPR028995">
    <property type="entry name" value="Glyco_hydro_57/38_cen_sf"/>
</dbReference>
<dbReference type="AlphaFoldDB" id="A0A972GQC3"/>
<dbReference type="SUPFAM" id="SSF88688">
    <property type="entry name" value="Families 57/38 glycoside transferase middle domain"/>
    <property type="match status" value="1"/>
</dbReference>
<dbReference type="Proteomes" id="UP000641588">
    <property type="component" value="Unassembled WGS sequence"/>
</dbReference>
<evidence type="ECO:0000259" key="5">
    <source>
        <dbReference type="SMART" id="SM00872"/>
    </source>
</evidence>
<gene>
    <name evidence="6" type="ORF">GC093_03320</name>
</gene>
<dbReference type="Pfam" id="PF09261">
    <property type="entry name" value="Alpha-mann_mid"/>
    <property type="match status" value="1"/>
</dbReference>
<dbReference type="PANTHER" id="PTHR46017:SF1">
    <property type="entry name" value="ALPHA-MANNOSIDASE 2C1"/>
    <property type="match status" value="1"/>
</dbReference>
<dbReference type="InterPro" id="IPR037094">
    <property type="entry name" value="Glyco_hydro_38_cen_sf"/>
</dbReference>
<evidence type="ECO:0000256" key="2">
    <source>
        <dbReference type="ARBA" id="ARBA00022723"/>
    </source>
</evidence>
<dbReference type="Gene3D" id="2.60.40.2220">
    <property type="match status" value="1"/>
</dbReference>
<protein>
    <submittedName>
        <fullName evidence="6">Alpha-mannosidase</fullName>
    </submittedName>
</protein>
<sequence length="1056" mass="120646">MLYTLEKLTARIHELDEFRYRDKQLIPSFHSLEDPEGVIGERPSLPLSSVQGSGEMRLGERWEGRDRYLWLAAQVVVPAAWQGRKIVGRFDFGKGGGGNNSGFESLLYVNGQPYQGVDTNHQEVFFAEELAGATVSLCFRLWSGLGGYKPLAIMEHQLKRAELCWLDADADDLYYTARAALQVIQVLHEHSPERQLLLSAVDRAFLLVDWSRPGSADFYDSITAAAETLRTSVQQLPKHHAVTVRCIGHTHIDVAWLWRLKHTREKAARSFSTVLRLMELFPDYVFLQTMPQLYDYIKTDYPDIYAQIQERVKEGRWEAGGGMWLEADCNLTSGESLVRQLLYGTRFLREEFGVECTYLWLPDVFGYSWALPQILKKSGIDTFMTTKISWNQYNRMPHDTFQWRGIDGTEVLTHFITTPDNAGGWLYTYNGEVTASSVNGIWETYRDKPVNRELLLAYGYGDGGGGVNREMLELRRRLSELPGVPNVTTGRVDEYFAELQQTVAETDEYVHTWDGELYLELHRGTYTSQAYNKRMNRKLELLAREAEWLGVMGSVHANDWSFYDQSKLAEAWKIVLRNQFHDIIPGSSIQEVYDDSRLEYEEAEGLLQAAYHHADSALSVRQPETGIAEYTVWNSSGWERSGIVFIESDRSLEAAAKEGVWQDEQGNMLGAQRSADGWRVKVQGVPSLGFSVIRYLSEKSGQTDKPHSFIATASGIETPYYLLQWDGNGQLTSIWDKTSQREVLAAGARGNIFQVFEDKPKSRHEAWDIDIYYQEKMEEVRELTLLEVVESGPVRAVVRFSWRYKDSMIVQELIVYSESRRIDFQTTVDWHEQRKLLKAAFPVDIRSTEASYDIQFGNVKRPTHWNTSWDYARFEVVGHQWADLSERGYGVSLLNDCKYGYDIKDNLMRLTLIKSALVPDPQADQGHHAFTYSLLPHAGDWLEGHTVQEAWDINAPLLSKAGAATDNKEASLFRLSSVHVHIDAVKKAEDSNLIVLRFHEFAGQRGWVELSSDYKIVSWQESDLMERPIGEACSNAVMRLAVKPYEIKTLLIDIAK</sequence>
<dbReference type="GO" id="GO:0046872">
    <property type="term" value="F:metal ion binding"/>
    <property type="evidence" value="ECO:0007669"/>
    <property type="project" value="UniProtKB-KW"/>
</dbReference>
<dbReference type="Gene3D" id="1.20.1270.50">
    <property type="entry name" value="Glycoside hydrolase family 38, central domain"/>
    <property type="match status" value="1"/>
</dbReference>
<dbReference type="RefSeq" id="WP_171650449.1">
    <property type="nucleotide sequence ID" value="NZ_WHOD01000013.1"/>
</dbReference>
<dbReference type="InterPro" id="IPR000602">
    <property type="entry name" value="Glyco_hydro_38_N"/>
</dbReference>
<dbReference type="EMBL" id="WHOD01000013">
    <property type="protein sequence ID" value="NOU92268.1"/>
    <property type="molecule type" value="Genomic_DNA"/>
</dbReference>
<dbReference type="CDD" id="cd10789">
    <property type="entry name" value="GH38N_AMII_ER_cytosolic"/>
    <property type="match status" value="1"/>
</dbReference>
<accession>A0A972GQC3</accession>
<organism evidence="6 7">
    <name type="scientific">Paenibacillus foliorum</name>
    <dbReference type="NCBI Taxonomy" id="2654974"/>
    <lineage>
        <taxon>Bacteria</taxon>
        <taxon>Bacillati</taxon>
        <taxon>Bacillota</taxon>
        <taxon>Bacilli</taxon>
        <taxon>Bacillales</taxon>
        <taxon>Paenibacillaceae</taxon>
        <taxon>Paenibacillus</taxon>
    </lineage>
</organism>
<reference evidence="6" key="1">
    <citation type="submission" date="2019-10" db="EMBL/GenBank/DDBJ databases">
        <title>Description of Paenibacillus glebae sp. nov.</title>
        <authorList>
            <person name="Carlier A."/>
            <person name="Qi S."/>
        </authorList>
    </citation>
    <scope>NUCLEOTIDE SEQUENCE</scope>
    <source>
        <strain evidence="6">LMG 31456</strain>
    </source>
</reference>
<dbReference type="PANTHER" id="PTHR46017">
    <property type="entry name" value="ALPHA-MANNOSIDASE 2C1"/>
    <property type="match status" value="1"/>
</dbReference>
<name>A0A972GQC3_9BACL</name>
<comment type="caution">
    <text evidence="6">The sequence shown here is derived from an EMBL/GenBank/DDBJ whole genome shotgun (WGS) entry which is preliminary data.</text>
</comment>
<evidence type="ECO:0000256" key="4">
    <source>
        <dbReference type="ARBA" id="ARBA00023295"/>
    </source>
</evidence>
<dbReference type="SUPFAM" id="SSF88713">
    <property type="entry name" value="Glycoside hydrolase/deacetylase"/>
    <property type="match status" value="1"/>
</dbReference>
<proteinExistence type="inferred from homology"/>
<dbReference type="InterPro" id="IPR041147">
    <property type="entry name" value="GH38_C"/>
</dbReference>
<feature type="domain" description="Glycoside hydrolase family 38 central" evidence="5">
    <location>
        <begin position="520"/>
        <end position="600"/>
    </location>
</feature>
<dbReference type="Gene3D" id="2.70.98.30">
    <property type="entry name" value="Golgi alpha-mannosidase II, domain 4"/>
    <property type="match status" value="1"/>
</dbReference>
<evidence type="ECO:0000313" key="7">
    <source>
        <dbReference type="Proteomes" id="UP000641588"/>
    </source>
</evidence>
<evidence type="ECO:0000313" key="6">
    <source>
        <dbReference type="EMBL" id="NOU92268.1"/>
    </source>
</evidence>
<keyword evidence="4" id="KW-0326">Glycosidase</keyword>